<evidence type="ECO:0000259" key="1">
    <source>
        <dbReference type="Pfam" id="PF10005"/>
    </source>
</evidence>
<dbReference type="InterPro" id="IPR031321">
    <property type="entry name" value="UCP012641"/>
</dbReference>
<dbReference type="RefSeq" id="WP_015442447.1">
    <property type="nucleotide sequence ID" value="NC_020520.1"/>
</dbReference>
<dbReference type="PIRSF" id="PIRSF012641">
    <property type="entry name" value="UCP012641"/>
    <property type="match status" value="1"/>
</dbReference>
<dbReference type="AlphaFoldDB" id="A0A6C7E9Z2"/>
<protein>
    <recommendedName>
        <fullName evidence="1">Zinc-ribbon domain-containing protein</fullName>
    </recommendedName>
</protein>
<sequence length="369" mass="41240">MIPFSCSVCGQLLFFHNTTCLRCASTLGYDPDRLALDALIEAGTTFDAGDDTDEPRAVKLDGDVAVSLVGLDDVTFRRCENRRAVSCNWLVDERDDNPLCTSCRLTSIRPNDDDEAGLAGWADAELSKRRLIHQLTSLSLPIIDRAVDEERGVTFEFLSSRNRSVTTGHASGVITLDLSESDDAHREFVRQQLGEPYRTVLGHLRHEIGHYYWPHLVEDAGRIDEFRALFGDERVSYEDALAGHYADDPDEQETTWVDTHVSRYATMHPWEDWAETFAHYLHIQGGLETAESFGLRLGEPVRSAAHEAFQSDVDREIGPTIESWLALTLALNGMSRSIGQDDLYPFVLSDTVIEKLDFVHHAVSAAAVD</sequence>
<organism evidence="2 3">
    <name type="scientific">Ilumatobacter coccineus (strain NBRC 103263 / KCTC 29153 / YM16-304)</name>
    <dbReference type="NCBI Taxonomy" id="1313172"/>
    <lineage>
        <taxon>Bacteria</taxon>
        <taxon>Bacillati</taxon>
        <taxon>Actinomycetota</taxon>
        <taxon>Acidimicrobiia</taxon>
        <taxon>Acidimicrobiales</taxon>
        <taxon>Ilumatobacteraceae</taxon>
        <taxon>Ilumatobacter</taxon>
    </lineage>
</organism>
<dbReference type="KEGG" id="aym:YM304_28860"/>
<dbReference type="Pfam" id="PF10005">
    <property type="entry name" value="Zn_ribbon_DZR_6"/>
    <property type="match status" value="1"/>
</dbReference>
<name>A0A6C7E9Z2_ILUCY</name>
<dbReference type="OrthoDB" id="256753at2"/>
<feature type="domain" description="Zinc-ribbon" evidence="1">
    <location>
        <begin position="4"/>
        <end position="112"/>
    </location>
</feature>
<dbReference type="Pfam" id="PF15887">
    <property type="entry name" value="Peptidase_Mx"/>
    <property type="match status" value="1"/>
</dbReference>
<evidence type="ECO:0000313" key="3">
    <source>
        <dbReference type="Proteomes" id="UP000011863"/>
    </source>
</evidence>
<dbReference type="EMBL" id="AP012057">
    <property type="protein sequence ID" value="BAN03200.1"/>
    <property type="molecule type" value="Genomic_DNA"/>
</dbReference>
<keyword evidence="3" id="KW-1185">Reference proteome</keyword>
<proteinExistence type="predicted"/>
<evidence type="ECO:0000313" key="2">
    <source>
        <dbReference type="EMBL" id="BAN03200.1"/>
    </source>
</evidence>
<dbReference type="InterPro" id="IPR011201">
    <property type="entry name" value="Zinc-ribbon_6_bact"/>
</dbReference>
<reference evidence="2 3" key="1">
    <citation type="journal article" date="2013" name="Int. J. Syst. Evol. Microbiol.">
        <title>Ilumatobacter nonamiense sp. nov. and Ilumatobacter coccineum sp. nov., isolated from seashore sand.</title>
        <authorList>
            <person name="Matsumoto A."/>
            <person name="Kasai H."/>
            <person name="Matsuo Y."/>
            <person name="Shizuri Y."/>
            <person name="Ichikawa N."/>
            <person name="Fujita N."/>
            <person name="Omura S."/>
            <person name="Takahashi Y."/>
        </authorList>
    </citation>
    <scope>NUCLEOTIDE SEQUENCE [LARGE SCALE GENOMIC DNA]</scope>
    <source>
        <strain evidence="3">NBRC 103263 / KCTC 29153 / YM16-304</strain>
    </source>
</reference>
<gene>
    <name evidence="2" type="ORF">YM304_28860</name>
</gene>
<dbReference type="Proteomes" id="UP000011863">
    <property type="component" value="Chromosome"/>
</dbReference>
<accession>A0A6C7E9Z2</accession>